<dbReference type="STRING" id="319795.Dgeo_0788"/>
<protein>
    <submittedName>
        <fullName evidence="6">Transcriptional regulator, TetR family</fullName>
    </submittedName>
</protein>
<dbReference type="InterPro" id="IPR050109">
    <property type="entry name" value="HTH-type_TetR-like_transc_reg"/>
</dbReference>
<evidence type="ECO:0000256" key="4">
    <source>
        <dbReference type="PROSITE-ProRule" id="PRU00335"/>
    </source>
</evidence>
<dbReference type="eggNOG" id="COG1309">
    <property type="taxonomic scope" value="Bacteria"/>
</dbReference>
<keyword evidence="3" id="KW-0804">Transcription</keyword>
<feature type="DNA-binding region" description="H-T-H motif" evidence="4">
    <location>
        <begin position="60"/>
        <end position="79"/>
    </location>
</feature>
<evidence type="ECO:0000313" key="6">
    <source>
        <dbReference type="EMBL" id="ABF45090.1"/>
    </source>
</evidence>
<dbReference type="SUPFAM" id="SSF46689">
    <property type="entry name" value="Homeodomain-like"/>
    <property type="match status" value="1"/>
</dbReference>
<name>Q1J094_DEIGD</name>
<organism evidence="6 7">
    <name type="scientific">Deinococcus geothermalis (strain DSM 11300 / CIP 105573 / AG-3a)</name>
    <dbReference type="NCBI Taxonomy" id="319795"/>
    <lineage>
        <taxon>Bacteria</taxon>
        <taxon>Thermotogati</taxon>
        <taxon>Deinococcota</taxon>
        <taxon>Deinococci</taxon>
        <taxon>Deinococcales</taxon>
        <taxon>Deinococcaceae</taxon>
        <taxon>Deinococcus</taxon>
    </lineage>
</organism>
<evidence type="ECO:0000259" key="5">
    <source>
        <dbReference type="PROSITE" id="PS50977"/>
    </source>
</evidence>
<dbReference type="Pfam" id="PF00440">
    <property type="entry name" value="TetR_N"/>
    <property type="match status" value="1"/>
</dbReference>
<dbReference type="FunFam" id="1.10.10.60:FF:000141">
    <property type="entry name" value="TetR family transcriptional regulator"/>
    <property type="match status" value="1"/>
</dbReference>
<dbReference type="EMBL" id="CP000359">
    <property type="protein sequence ID" value="ABF45090.1"/>
    <property type="molecule type" value="Genomic_DNA"/>
</dbReference>
<dbReference type="InterPro" id="IPR001647">
    <property type="entry name" value="HTH_TetR"/>
</dbReference>
<dbReference type="KEGG" id="dge:Dgeo_0788"/>
<evidence type="ECO:0000256" key="2">
    <source>
        <dbReference type="ARBA" id="ARBA00023125"/>
    </source>
</evidence>
<dbReference type="PROSITE" id="PS50977">
    <property type="entry name" value="HTH_TETR_2"/>
    <property type="match status" value="1"/>
</dbReference>
<dbReference type="AlphaFoldDB" id="Q1J094"/>
<dbReference type="InterPro" id="IPR036271">
    <property type="entry name" value="Tet_transcr_reg_TetR-rel_C_sf"/>
</dbReference>
<sequence length="221" mass="23842">MYAGRAWERLLPGRPPRSGYHAAVTVPPSLPTSPTPDTTRARILTEAARLFVASGYHGVSMREVAAAVGVTKPALYHHYADKEALFLAMLEGTLAGLARLVEHAQAQAGVRAQLETLVGDLLASAPEQRVGLQLAGELRHVSPKRRQAFEEEYRRVWMGGLTRLIDGAMQRGELRTDLPPAVLTRALLALLYPLVTGAPPADPQGTARALLSVYLDGATPR</sequence>
<keyword evidence="1" id="KW-0805">Transcription regulation</keyword>
<feature type="domain" description="HTH tetR-type" evidence="5">
    <location>
        <begin position="37"/>
        <end position="97"/>
    </location>
</feature>
<evidence type="ECO:0000313" key="7">
    <source>
        <dbReference type="Proteomes" id="UP000002431"/>
    </source>
</evidence>
<keyword evidence="2 4" id="KW-0238">DNA-binding</keyword>
<evidence type="ECO:0000256" key="3">
    <source>
        <dbReference type="ARBA" id="ARBA00023163"/>
    </source>
</evidence>
<dbReference type="SUPFAM" id="SSF48498">
    <property type="entry name" value="Tetracyclin repressor-like, C-terminal domain"/>
    <property type="match status" value="1"/>
</dbReference>
<dbReference type="Proteomes" id="UP000002431">
    <property type="component" value="Chromosome"/>
</dbReference>
<gene>
    <name evidence="6" type="ordered locus">Dgeo_0788</name>
</gene>
<dbReference type="InterPro" id="IPR009057">
    <property type="entry name" value="Homeodomain-like_sf"/>
</dbReference>
<dbReference type="PANTHER" id="PTHR30055:SF237">
    <property type="entry name" value="TRANSCRIPTIONAL REPRESSOR MCE3R"/>
    <property type="match status" value="1"/>
</dbReference>
<dbReference type="GO" id="GO:0000976">
    <property type="term" value="F:transcription cis-regulatory region binding"/>
    <property type="evidence" value="ECO:0007669"/>
    <property type="project" value="TreeGrafter"/>
</dbReference>
<evidence type="ECO:0000256" key="1">
    <source>
        <dbReference type="ARBA" id="ARBA00023015"/>
    </source>
</evidence>
<accession>Q1J094</accession>
<dbReference type="Gene3D" id="1.10.357.10">
    <property type="entry name" value="Tetracycline Repressor, domain 2"/>
    <property type="match status" value="1"/>
</dbReference>
<dbReference type="PANTHER" id="PTHR30055">
    <property type="entry name" value="HTH-TYPE TRANSCRIPTIONAL REGULATOR RUTR"/>
    <property type="match status" value="1"/>
</dbReference>
<dbReference type="PRINTS" id="PR00455">
    <property type="entry name" value="HTHTETR"/>
</dbReference>
<dbReference type="GO" id="GO:0003700">
    <property type="term" value="F:DNA-binding transcription factor activity"/>
    <property type="evidence" value="ECO:0007669"/>
    <property type="project" value="TreeGrafter"/>
</dbReference>
<dbReference type="HOGENOM" id="CLU_069356_12_8_0"/>
<reference evidence="6" key="1">
    <citation type="submission" date="2006-04" db="EMBL/GenBank/DDBJ databases">
        <title>Complete sequence of chromosome of Deinococcus geothermalis DSM 11300.</title>
        <authorList>
            <consortium name="US DOE Joint Genome Institute"/>
            <person name="Copeland A."/>
            <person name="Lucas S."/>
            <person name="Lapidus A."/>
            <person name="Barry K."/>
            <person name="Detter J.C."/>
            <person name="Glavina del Rio T."/>
            <person name="Hammon N."/>
            <person name="Israni S."/>
            <person name="Dalin E."/>
            <person name="Tice H."/>
            <person name="Pitluck S."/>
            <person name="Brettin T."/>
            <person name="Bruce D."/>
            <person name="Han C."/>
            <person name="Tapia R."/>
            <person name="Saunders E."/>
            <person name="Gilna P."/>
            <person name="Schmutz J."/>
            <person name="Larimer F."/>
            <person name="Land M."/>
            <person name="Hauser L."/>
            <person name="Kyrpides N."/>
            <person name="Kim E."/>
            <person name="Daly M.J."/>
            <person name="Fredrickson J.K."/>
            <person name="Makarova K.S."/>
            <person name="Gaidamakova E.K."/>
            <person name="Zhai M."/>
            <person name="Richardson P."/>
        </authorList>
    </citation>
    <scope>NUCLEOTIDE SEQUENCE</scope>
    <source>
        <strain evidence="6">DSM 11300</strain>
    </source>
</reference>
<proteinExistence type="predicted"/>
<keyword evidence="7" id="KW-1185">Reference proteome</keyword>
<dbReference type="Gene3D" id="1.10.10.60">
    <property type="entry name" value="Homeodomain-like"/>
    <property type="match status" value="1"/>
</dbReference>